<feature type="domain" description="6-phosphogluconate dehydrogenase NADP-binding" evidence="1">
    <location>
        <begin position="3"/>
        <end position="140"/>
    </location>
</feature>
<evidence type="ECO:0000259" key="2">
    <source>
        <dbReference type="Pfam" id="PF09130"/>
    </source>
</evidence>
<dbReference type="Gene3D" id="3.40.50.720">
    <property type="entry name" value="NAD(P)-binding Rossmann-like Domain"/>
    <property type="match status" value="1"/>
</dbReference>
<dbReference type="SUPFAM" id="SSF48179">
    <property type="entry name" value="6-phosphogluconate dehydrogenase C-terminal domain-like"/>
    <property type="match status" value="1"/>
</dbReference>
<sequence>MATIAVIAPGAMGSAIAARLHGNGARILTVLAGRSAATIARARESGMEGVDEAALAEADLILSIVPPAEAKSLALRLAPTLAAAGRKPVYVDCNALNVLTKSGVAAVIGQVGAPFIDAAIIGAPPKPGDKGPRFYVSGDDLAASVALRELGLDVRPVEGGVGAASALKMSYAGINKGLTALAAVMILAAGRAGAAEALYAELAESEPELLARFSRVLPDMVPKAYRWVAEMDEIASFLGNDDGGRRMFDGAGRVYERLAAEEGDGNEIGRLRAFAAAADRP</sequence>
<dbReference type="AlphaFoldDB" id="A0A679IL44"/>
<gene>
    <name evidence="3" type="ORF">MBUL_00112</name>
</gene>
<feature type="domain" description="Phosphogluconate dehydrogenase NAD-binding putative C-terminal" evidence="2">
    <location>
        <begin position="189"/>
        <end position="258"/>
    </location>
</feature>
<dbReference type="EMBL" id="LR743504">
    <property type="protein sequence ID" value="CAA2099366.1"/>
    <property type="molecule type" value="Genomic_DNA"/>
</dbReference>
<accession>A0A679IL44</accession>
<dbReference type="GO" id="GO:0050661">
    <property type="term" value="F:NADP binding"/>
    <property type="evidence" value="ECO:0007669"/>
    <property type="project" value="InterPro"/>
</dbReference>
<dbReference type="InterPro" id="IPR036291">
    <property type="entry name" value="NAD(P)-bd_dom_sf"/>
</dbReference>
<dbReference type="InterPro" id="IPR051265">
    <property type="entry name" value="HIBADH-related_NP60_sf"/>
</dbReference>
<name>A0A679IL44_9HYPH</name>
<dbReference type="PANTHER" id="PTHR43580:SF2">
    <property type="entry name" value="CYTOKINE-LIKE NUCLEAR FACTOR N-PAC"/>
    <property type="match status" value="1"/>
</dbReference>
<dbReference type="InterPro" id="IPR006115">
    <property type="entry name" value="6PGDH_NADP-bd"/>
</dbReference>
<reference evidence="3" key="1">
    <citation type="submission" date="2019-12" db="EMBL/GenBank/DDBJ databases">
        <authorList>
            <person name="Cremers G."/>
        </authorList>
    </citation>
    <scope>NUCLEOTIDE SEQUENCE</scope>
    <source>
        <strain evidence="3">Mbul1</strain>
    </source>
</reference>
<dbReference type="SUPFAM" id="SSF51735">
    <property type="entry name" value="NAD(P)-binding Rossmann-fold domains"/>
    <property type="match status" value="1"/>
</dbReference>
<proteinExistence type="predicted"/>
<protein>
    <submittedName>
        <fullName evidence="3">Uncharacterized protein</fullName>
    </submittedName>
</protein>
<dbReference type="InterPro" id="IPR015814">
    <property type="entry name" value="Pgluconate_DH_NAD-bd_C"/>
</dbReference>
<dbReference type="Pfam" id="PF03446">
    <property type="entry name" value="NAD_binding_2"/>
    <property type="match status" value="1"/>
</dbReference>
<dbReference type="InterPro" id="IPR013328">
    <property type="entry name" value="6PGD_dom2"/>
</dbReference>
<evidence type="ECO:0000313" key="3">
    <source>
        <dbReference type="EMBL" id="CAA2099366.1"/>
    </source>
</evidence>
<organism evidence="3">
    <name type="scientific">Methylobacterium bullatum</name>
    <dbReference type="NCBI Taxonomy" id="570505"/>
    <lineage>
        <taxon>Bacteria</taxon>
        <taxon>Pseudomonadati</taxon>
        <taxon>Pseudomonadota</taxon>
        <taxon>Alphaproteobacteria</taxon>
        <taxon>Hyphomicrobiales</taxon>
        <taxon>Methylobacteriaceae</taxon>
        <taxon>Methylobacterium</taxon>
    </lineage>
</organism>
<evidence type="ECO:0000259" key="1">
    <source>
        <dbReference type="Pfam" id="PF03446"/>
    </source>
</evidence>
<dbReference type="Pfam" id="PF09130">
    <property type="entry name" value="DUF1932"/>
    <property type="match status" value="1"/>
</dbReference>
<dbReference type="PANTHER" id="PTHR43580">
    <property type="entry name" value="OXIDOREDUCTASE GLYR1-RELATED"/>
    <property type="match status" value="1"/>
</dbReference>
<dbReference type="Gene3D" id="1.10.1040.10">
    <property type="entry name" value="N-(1-d-carboxylethyl)-l-norvaline Dehydrogenase, domain 2"/>
    <property type="match status" value="1"/>
</dbReference>
<dbReference type="InterPro" id="IPR008927">
    <property type="entry name" value="6-PGluconate_DH-like_C_sf"/>
</dbReference>